<accession>A0A4P6YIU1</accession>
<proteinExistence type="predicted"/>
<dbReference type="InterPro" id="IPR002559">
    <property type="entry name" value="Transposase_11"/>
</dbReference>
<dbReference type="KEGG" id="fnk:E1750_17225"/>
<dbReference type="AlphaFoldDB" id="A0A4P6YIU1"/>
<evidence type="ECO:0000259" key="1">
    <source>
        <dbReference type="Pfam" id="PF01609"/>
    </source>
</evidence>
<dbReference type="GO" id="GO:0004803">
    <property type="term" value="F:transposase activity"/>
    <property type="evidence" value="ECO:0007669"/>
    <property type="project" value="InterPro"/>
</dbReference>
<dbReference type="Pfam" id="PF01609">
    <property type="entry name" value="DDE_Tnp_1"/>
    <property type="match status" value="1"/>
</dbReference>
<evidence type="ECO:0000313" key="2">
    <source>
        <dbReference type="EMBL" id="QBN20423.1"/>
    </source>
</evidence>
<dbReference type="KEGG" id="fnk:E1750_17035"/>
<gene>
    <name evidence="2" type="ORF">E1750_17035</name>
    <name evidence="3" type="ORF">E1750_17225</name>
</gene>
<name>A0A4P6YIU1_9FLAO</name>
<reference evidence="2" key="2">
    <citation type="journal article" date="2020" name="Arch. Microbiol.">
        <title>Flavobacterium nackdongense sp. nov., a cellulose-degrading bacterium isolated from sediment.</title>
        <authorList>
            <person name="Kim H."/>
            <person name="Yu S.M."/>
        </authorList>
    </citation>
    <scope>NUCLEOTIDE SEQUENCE</scope>
    <source>
        <strain evidence="2">GS13</strain>
    </source>
</reference>
<dbReference type="RefSeq" id="WP_133277923.1">
    <property type="nucleotide sequence ID" value="NZ_CP037933.1"/>
</dbReference>
<dbReference type="OrthoDB" id="706456at2"/>
<evidence type="ECO:0000313" key="4">
    <source>
        <dbReference type="Proteomes" id="UP000291124"/>
    </source>
</evidence>
<protein>
    <submittedName>
        <fullName evidence="2">IS982 family transposase</fullName>
    </submittedName>
</protein>
<dbReference type="GO" id="GO:0006313">
    <property type="term" value="P:DNA transposition"/>
    <property type="evidence" value="ECO:0007669"/>
    <property type="project" value="InterPro"/>
</dbReference>
<organism evidence="2 4">
    <name type="scientific">Flavobacterium nackdongense</name>
    <dbReference type="NCBI Taxonomy" id="2547394"/>
    <lineage>
        <taxon>Bacteria</taxon>
        <taxon>Pseudomonadati</taxon>
        <taxon>Bacteroidota</taxon>
        <taxon>Flavobacteriia</taxon>
        <taxon>Flavobacteriales</taxon>
        <taxon>Flavobacteriaceae</taxon>
        <taxon>Flavobacterium</taxon>
    </lineage>
</organism>
<sequence length="294" mass="34419">MSNIVKKYLRVLEVISSLNCELEFKSGVGRKQKMSDLEIVALSLTAEFMSIDSENSLFKEINKQQIPNLIDRSQFNKRRRKLFFFLEEVRVKLASHFLEFENYFIVDSMPLEICKFARHNRIKICKKDFETAPSKGFCASQNNWFYGYKLHGVCSINGVFHSLDITKAEVHDVNFLKNIKEQMSDCVVLGDRGYLSESIQLDLFQTVNIKLETPKRTNQKDYTPQPSVFRKSRKRIETLFSQLCDQFKIRNNYAKSFEGFKTRILAKITALTLVQFINKFIFDRPINNIKNQTI</sequence>
<dbReference type="EMBL" id="CP037933">
    <property type="protein sequence ID" value="QBN20423.1"/>
    <property type="molecule type" value="Genomic_DNA"/>
</dbReference>
<feature type="domain" description="Transposase IS4-like" evidence="1">
    <location>
        <begin position="104"/>
        <end position="273"/>
    </location>
</feature>
<reference evidence="4" key="1">
    <citation type="submission" date="2019-03" db="EMBL/GenBank/DDBJ databases">
        <title>Flavobacterium sp.</title>
        <authorList>
            <person name="Kim H."/>
        </authorList>
    </citation>
    <scope>NUCLEOTIDE SEQUENCE [LARGE SCALE GENOMIC DNA]</scope>
    <source>
        <strain evidence="4">GS13</strain>
    </source>
</reference>
<dbReference type="GO" id="GO:0003677">
    <property type="term" value="F:DNA binding"/>
    <property type="evidence" value="ECO:0007669"/>
    <property type="project" value="InterPro"/>
</dbReference>
<evidence type="ECO:0000313" key="3">
    <source>
        <dbReference type="EMBL" id="QBN20458.1"/>
    </source>
</evidence>
<keyword evidence="4" id="KW-1185">Reference proteome</keyword>
<dbReference type="EMBL" id="CP037933">
    <property type="protein sequence ID" value="QBN20458.1"/>
    <property type="molecule type" value="Genomic_DNA"/>
</dbReference>
<dbReference type="NCBIfam" id="NF033520">
    <property type="entry name" value="transpos_IS982"/>
    <property type="match status" value="1"/>
</dbReference>
<dbReference type="Proteomes" id="UP000291124">
    <property type="component" value="Chromosome"/>
</dbReference>